<keyword evidence="2" id="KW-1185">Reference proteome</keyword>
<gene>
    <name evidence="1" type="ORF">GCM10007103_35180</name>
</gene>
<protein>
    <submittedName>
        <fullName evidence="1">Uncharacterized protein</fullName>
    </submittedName>
</protein>
<proteinExistence type="predicted"/>
<comment type="caution">
    <text evidence="1">The sequence shown here is derived from an EMBL/GenBank/DDBJ whole genome shotgun (WGS) entry which is preliminary data.</text>
</comment>
<dbReference type="AlphaFoldDB" id="A0A918W2M2"/>
<evidence type="ECO:0000313" key="1">
    <source>
        <dbReference type="EMBL" id="GHA51670.1"/>
    </source>
</evidence>
<dbReference type="RefSeq" id="WP_189606385.1">
    <property type="nucleotide sequence ID" value="NZ_BMXB01000029.1"/>
</dbReference>
<name>A0A918W2M2_9FLAO</name>
<dbReference type="Proteomes" id="UP000610456">
    <property type="component" value="Unassembled WGS sequence"/>
</dbReference>
<accession>A0A918W2M2</accession>
<evidence type="ECO:0000313" key="2">
    <source>
        <dbReference type="Proteomes" id="UP000610456"/>
    </source>
</evidence>
<reference evidence="1" key="1">
    <citation type="journal article" date="2014" name="Int. J. Syst. Evol. Microbiol.">
        <title>Complete genome sequence of Corynebacterium casei LMG S-19264T (=DSM 44701T), isolated from a smear-ripened cheese.</title>
        <authorList>
            <consortium name="US DOE Joint Genome Institute (JGI-PGF)"/>
            <person name="Walter F."/>
            <person name="Albersmeier A."/>
            <person name="Kalinowski J."/>
            <person name="Ruckert C."/>
        </authorList>
    </citation>
    <scope>NUCLEOTIDE SEQUENCE</scope>
    <source>
        <strain evidence="1">KCTC 12719</strain>
    </source>
</reference>
<reference evidence="1" key="2">
    <citation type="submission" date="2020-09" db="EMBL/GenBank/DDBJ databases">
        <authorList>
            <person name="Sun Q."/>
            <person name="Kim S."/>
        </authorList>
    </citation>
    <scope>NUCLEOTIDE SEQUENCE</scope>
    <source>
        <strain evidence="1">KCTC 12719</strain>
    </source>
</reference>
<dbReference type="EMBL" id="BMXB01000029">
    <property type="protein sequence ID" value="GHA51670.1"/>
    <property type="molecule type" value="Genomic_DNA"/>
</dbReference>
<sequence>MKSKIEENQLDIFKSVRSEAITELTPELLECGFDLITESEILKDIPIFGIGFKSYSLYRKVTESFFTKKLLKFLIEIKDIPLSGYSGDADPSFRPY</sequence>
<organism evidence="1 2">
    <name type="scientific">Salinimicrobium marinum</name>
    <dbReference type="NCBI Taxonomy" id="680283"/>
    <lineage>
        <taxon>Bacteria</taxon>
        <taxon>Pseudomonadati</taxon>
        <taxon>Bacteroidota</taxon>
        <taxon>Flavobacteriia</taxon>
        <taxon>Flavobacteriales</taxon>
        <taxon>Flavobacteriaceae</taxon>
        <taxon>Salinimicrobium</taxon>
    </lineage>
</organism>